<accession>A0ABU8C0F4</accession>
<protein>
    <submittedName>
        <fullName evidence="2">DUF3892 domain-containing protein</fullName>
    </submittedName>
</protein>
<evidence type="ECO:0000256" key="1">
    <source>
        <dbReference type="SAM" id="MobiDB-lite"/>
    </source>
</evidence>
<organism evidence="2 3">
    <name type="scientific">Gemmobacter denitrificans</name>
    <dbReference type="NCBI Taxonomy" id="3123040"/>
    <lineage>
        <taxon>Bacteria</taxon>
        <taxon>Pseudomonadati</taxon>
        <taxon>Pseudomonadota</taxon>
        <taxon>Alphaproteobacteria</taxon>
        <taxon>Rhodobacterales</taxon>
        <taxon>Paracoccaceae</taxon>
        <taxon>Gemmobacter</taxon>
    </lineage>
</organism>
<name>A0ABU8C0F4_9RHOB</name>
<gene>
    <name evidence="2" type="ORF">V6590_19905</name>
</gene>
<feature type="compositionally biased region" description="Polar residues" evidence="1">
    <location>
        <begin position="79"/>
        <end position="92"/>
    </location>
</feature>
<proteinExistence type="predicted"/>
<dbReference type="Pfam" id="PF13031">
    <property type="entry name" value="DUF3892"/>
    <property type="match status" value="1"/>
</dbReference>
<dbReference type="Proteomes" id="UP001431963">
    <property type="component" value="Unassembled WGS sequence"/>
</dbReference>
<feature type="region of interest" description="Disordered" evidence="1">
    <location>
        <begin position="1"/>
        <end position="20"/>
    </location>
</feature>
<evidence type="ECO:0000313" key="3">
    <source>
        <dbReference type="Proteomes" id="UP001431963"/>
    </source>
</evidence>
<dbReference type="InterPro" id="IPR024997">
    <property type="entry name" value="DUF3892"/>
</dbReference>
<evidence type="ECO:0000313" key="2">
    <source>
        <dbReference type="EMBL" id="MEH7830421.1"/>
    </source>
</evidence>
<reference evidence="2" key="1">
    <citation type="submission" date="2024-02" db="EMBL/GenBank/DDBJ databases">
        <title>Genome sequences of strain Gemmobacter sp. JM10B15.</title>
        <authorList>
            <person name="Zhang M."/>
        </authorList>
    </citation>
    <scope>NUCLEOTIDE SEQUENCE</scope>
    <source>
        <strain evidence="2">JM10B15</strain>
    </source>
</reference>
<comment type="caution">
    <text evidence="2">The sequence shown here is derived from an EMBL/GenBank/DDBJ whole genome shotgun (WGS) entry which is preliminary data.</text>
</comment>
<keyword evidence="3" id="KW-1185">Reference proteome</keyword>
<feature type="region of interest" description="Disordered" evidence="1">
    <location>
        <begin position="73"/>
        <end position="92"/>
    </location>
</feature>
<dbReference type="RefSeq" id="WP_335425461.1">
    <property type="nucleotide sequence ID" value="NZ_JBALHR010000025.1"/>
</dbReference>
<dbReference type="EMBL" id="JBALHR010000025">
    <property type="protein sequence ID" value="MEH7830421.1"/>
    <property type="molecule type" value="Genomic_DNA"/>
</dbReference>
<sequence length="92" mass="10058">MENEKMADRKVTASGKDKDGDITKLCKSGEAWSPRMKADAIRDIENGTHTYYVQQAGTSRVDITVVNGTSGKYLRSTADKSSSNNLDNLPDC</sequence>